<keyword evidence="3" id="KW-1185">Reference proteome</keyword>
<dbReference type="Proteomes" id="UP001298593">
    <property type="component" value="Unassembled WGS sequence"/>
</dbReference>
<dbReference type="RefSeq" id="WP_224975411.1">
    <property type="nucleotide sequence ID" value="NZ_JAYJJU010000051.1"/>
</dbReference>
<comment type="caution">
    <text evidence="2">The sequence shown here is derived from an EMBL/GenBank/DDBJ whole genome shotgun (WGS) entry which is preliminary data.</text>
</comment>
<organism evidence="2 3">
    <name type="scientific">[Mycobacterium] nativiensis</name>
    <dbReference type="NCBI Taxonomy" id="2855503"/>
    <lineage>
        <taxon>Bacteria</taxon>
        <taxon>Bacillati</taxon>
        <taxon>Actinomycetota</taxon>
        <taxon>Actinomycetes</taxon>
        <taxon>Mycobacteriales</taxon>
        <taxon>Mycobacteriaceae</taxon>
        <taxon>Mycolicibacter</taxon>
    </lineage>
</organism>
<evidence type="ECO:0000259" key="1">
    <source>
        <dbReference type="Pfam" id="PF13625"/>
    </source>
</evidence>
<dbReference type="GO" id="GO:0004386">
    <property type="term" value="F:helicase activity"/>
    <property type="evidence" value="ECO:0007669"/>
    <property type="project" value="UniProtKB-KW"/>
</dbReference>
<keyword evidence="2" id="KW-0347">Helicase</keyword>
<evidence type="ECO:0000313" key="3">
    <source>
        <dbReference type="Proteomes" id="UP001298593"/>
    </source>
</evidence>
<accession>A0ABU5Y4B0</accession>
<evidence type="ECO:0000313" key="2">
    <source>
        <dbReference type="EMBL" id="MEB3035064.1"/>
    </source>
</evidence>
<feature type="domain" description="Helicase XPB/Ssl2 N-terminal" evidence="1">
    <location>
        <begin position="499"/>
        <end position="620"/>
    </location>
</feature>
<protein>
    <submittedName>
        <fullName evidence="2">Helicase-associated domain-containing protein</fullName>
    </submittedName>
</protein>
<dbReference type="PROSITE" id="PS52050">
    <property type="entry name" value="WYL"/>
    <property type="match status" value="1"/>
</dbReference>
<dbReference type="EMBL" id="JAYJJU010000051">
    <property type="protein sequence ID" value="MEB3035064.1"/>
    <property type="molecule type" value="Genomic_DNA"/>
</dbReference>
<sequence length="775" mass="80663">MIEHARGVPLGSWLTDLPDPGLIRLLELRPDLAQPAPGSIAALAARAQARQSVRAATDELDFLRLAVLDALLVLHADTAEVPVADLLARIGASAPADEVAEALADLIERALCWGSPDPGGALRVVAEAGAGLPWHPGQVTEESSTHGAAQIPGFVAAVADLDAPQRDLLDKLLAGSPVGRTRDAAPGAPPEHPVPRLLATGLLRRIDDDTVILPRVVGQVLRGEQPGPLELSAPDPVVSQTTAADVDAAAAGAVIDLLRELDVILANLADTPVPELRSGGLGVREVKRLAKSTGVDETRLGLLLELAATARLIAADFPDPATADQQDWPDSEGPYWAPTVLADRFAERPTAERWHLLASTWLDLPARPGLIGSRGADGKPRAALSTPLFSTAAPLDRRLLLDMLAGLPEGAGVDATTASQALVWRRPRWANRLQPAPVGELLDEAHALGVLGRGAISSPGRALLAGVADAVGGAAPSPAAAIAAISSMARVLPEPIDHFLVQADLTVVVPGPLKRDLAEELGVVAVVESAGAAMVYRVSEPTIRAALDVGRTGAGLQAFFERHSKTPVPQGLTYLIDDVARRHGQLRIGMAASFVRCDDPVLLAQAVAVPAAEKLGLRLLAPTVAVAQAPIADVLTALRAAGFAPAAEDSTGTIVDIRARGVRVPTPAERRSHRTSGGPSGESLTALVRVLRTVTSAPFDNIRLEPVTAMIVLKRAALEGSTVLIGYVDAAGVATQREVSPVLVRGGQLVAFDSTSGQMRDFTIHRITSIAAAQQ</sequence>
<reference evidence="2 3" key="1">
    <citation type="submission" date="2023-12" db="EMBL/GenBank/DDBJ databases">
        <title>Description of new species of Mycobacterium terrae complex isolated from sewage at the Sao Paulo Zoological Park Foundation in Brazil.</title>
        <authorList>
            <person name="Romagnoli C.L."/>
            <person name="Conceicao E.C."/>
            <person name="Machado E."/>
            <person name="Barreto L.B.P.F."/>
            <person name="Sharma A."/>
            <person name="Silva N.M."/>
            <person name="Marques L.E."/>
            <person name="Juliana M.A."/>
            <person name="Lourenco M.C.S."/>
            <person name="Digiampietri L.A."/>
            <person name="Suffys P.N."/>
            <person name="Viana-Niero C."/>
        </authorList>
    </citation>
    <scope>NUCLEOTIDE SEQUENCE [LARGE SCALE GENOMIC DNA]</scope>
    <source>
        <strain evidence="2 3">MYC340</strain>
    </source>
</reference>
<keyword evidence="2" id="KW-0547">Nucleotide-binding</keyword>
<name>A0ABU5Y4B0_9MYCO</name>
<gene>
    <name evidence="2" type="ORF">KV113_26340</name>
</gene>
<dbReference type="InterPro" id="IPR032830">
    <property type="entry name" value="XPB/Ssl2_N"/>
</dbReference>
<keyword evidence="2" id="KW-0378">Hydrolase</keyword>
<dbReference type="Pfam" id="PF13625">
    <property type="entry name" value="Helicase_C_3"/>
    <property type="match status" value="1"/>
</dbReference>
<keyword evidence="2" id="KW-0067">ATP-binding</keyword>
<proteinExistence type="predicted"/>